<evidence type="ECO:0000313" key="2">
    <source>
        <dbReference type="Proteomes" id="UP001348369"/>
    </source>
</evidence>
<name>A0ACD4ZNL7_9ACTN</name>
<gene>
    <name evidence="1" type="ORF">OG835_25895</name>
</gene>
<accession>A0ACD4ZNL7</accession>
<proteinExistence type="predicted"/>
<sequence length="57" mass="6090">MTSELDREAKEALLVAIKEQVEAIRTSKSGTTSAAEGLKHLAEAYALLERPIPGTGH</sequence>
<organism evidence="1 2">
    <name type="scientific">Streptomyces scopuliridis</name>
    <dbReference type="NCBI Taxonomy" id="452529"/>
    <lineage>
        <taxon>Bacteria</taxon>
        <taxon>Bacillati</taxon>
        <taxon>Actinomycetota</taxon>
        <taxon>Actinomycetes</taxon>
        <taxon>Kitasatosporales</taxon>
        <taxon>Streptomycetaceae</taxon>
        <taxon>Streptomyces</taxon>
    </lineage>
</organism>
<keyword evidence="2" id="KW-1185">Reference proteome</keyword>
<dbReference type="EMBL" id="CP109109">
    <property type="protein sequence ID" value="WSC00090.1"/>
    <property type="molecule type" value="Genomic_DNA"/>
</dbReference>
<dbReference type="Proteomes" id="UP001348369">
    <property type="component" value="Chromosome"/>
</dbReference>
<reference evidence="1" key="1">
    <citation type="submission" date="2022-10" db="EMBL/GenBank/DDBJ databases">
        <title>The complete genomes of actinobacterial strains from the NBC collection.</title>
        <authorList>
            <person name="Joergensen T.S."/>
            <person name="Alvarez Arevalo M."/>
            <person name="Sterndorff E.B."/>
            <person name="Faurdal D."/>
            <person name="Vuksanovic O."/>
            <person name="Mourched A.-S."/>
            <person name="Charusanti P."/>
            <person name="Shaw S."/>
            <person name="Blin K."/>
            <person name="Weber T."/>
        </authorList>
    </citation>
    <scope>NUCLEOTIDE SEQUENCE</scope>
    <source>
        <strain evidence="1">NBC 01771</strain>
    </source>
</reference>
<protein>
    <submittedName>
        <fullName evidence="1">Uncharacterized protein</fullName>
    </submittedName>
</protein>
<evidence type="ECO:0000313" key="1">
    <source>
        <dbReference type="EMBL" id="WSC00090.1"/>
    </source>
</evidence>